<feature type="signal peptide" evidence="1">
    <location>
        <begin position="1"/>
        <end position="18"/>
    </location>
</feature>
<proteinExistence type="predicted"/>
<keyword evidence="3" id="KW-1185">Reference proteome</keyword>
<feature type="chain" id="PRO_5046632925" description="Secreted protein" evidence="1">
    <location>
        <begin position="19"/>
        <end position="102"/>
    </location>
</feature>
<dbReference type="Proteomes" id="UP001562065">
    <property type="component" value="Unassembled WGS sequence"/>
</dbReference>
<dbReference type="EMBL" id="JBGCUO010000001">
    <property type="protein sequence ID" value="MEY1660672.1"/>
    <property type="molecule type" value="Genomic_DNA"/>
</dbReference>
<comment type="caution">
    <text evidence="2">The sequence shown here is derived from an EMBL/GenBank/DDBJ whole genome shotgun (WGS) entry which is preliminary data.</text>
</comment>
<evidence type="ECO:0000313" key="2">
    <source>
        <dbReference type="EMBL" id="MEY1660672.1"/>
    </source>
</evidence>
<organism evidence="2 3">
    <name type="scientific">Isoalcanivorax beigongshangi</name>
    <dbReference type="NCBI Taxonomy" id="3238810"/>
    <lineage>
        <taxon>Bacteria</taxon>
        <taxon>Pseudomonadati</taxon>
        <taxon>Pseudomonadota</taxon>
        <taxon>Gammaproteobacteria</taxon>
        <taxon>Oceanospirillales</taxon>
        <taxon>Alcanivoracaceae</taxon>
        <taxon>Isoalcanivorax</taxon>
    </lineage>
</organism>
<protein>
    <recommendedName>
        <fullName evidence="4">Secreted protein</fullName>
    </recommendedName>
</protein>
<dbReference type="RefSeq" id="WP_369453917.1">
    <property type="nucleotide sequence ID" value="NZ_JBGCUO010000001.1"/>
</dbReference>
<evidence type="ECO:0000256" key="1">
    <source>
        <dbReference type="SAM" id="SignalP"/>
    </source>
</evidence>
<gene>
    <name evidence="2" type="ORF">AB5I84_00750</name>
</gene>
<name>A0ABV4AE19_9GAMM</name>
<evidence type="ECO:0000313" key="3">
    <source>
        <dbReference type="Proteomes" id="UP001562065"/>
    </source>
</evidence>
<reference evidence="2 3" key="1">
    <citation type="submission" date="2024-07" db="EMBL/GenBank/DDBJ databases">
        <authorList>
            <person name="Ren Q."/>
        </authorList>
    </citation>
    <scope>NUCLEOTIDE SEQUENCE [LARGE SCALE GENOMIC DNA]</scope>
    <source>
        <strain evidence="2 3">REN37</strain>
    </source>
</reference>
<evidence type="ECO:0008006" key="4">
    <source>
        <dbReference type="Google" id="ProtNLM"/>
    </source>
</evidence>
<sequence>MRPFTALLLIGLPLISHAETATELPVCVSIEVDGVRIPDYQCLSAAMAAPAASGQPGVAPWNLDGTDPQRAPQQWGLFNQSALRTMLGNQFGKGVVPERPPR</sequence>
<accession>A0ABV4AE19</accession>
<keyword evidence="1" id="KW-0732">Signal</keyword>